<dbReference type="STRING" id="1385515.GCA_000423325_01993"/>
<dbReference type="Proteomes" id="UP000030003">
    <property type="component" value="Unassembled WGS sequence"/>
</dbReference>
<dbReference type="GO" id="GO:0031241">
    <property type="term" value="C:periplasmic side of cell outer membrane"/>
    <property type="evidence" value="ECO:0007669"/>
    <property type="project" value="TreeGrafter"/>
</dbReference>
<dbReference type="Pfam" id="PF04348">
    <property type="entry name" value="LppC"/>
    <property type="match status" value="1"/>
</dbReference>
<sequence length="192" mass="20180">MDAGGWEMDLGDRPPAERDGYRPPVRLALLLPLTGEMAAAAAPVRDGFMTGYHGENRRRPEVTFFDTHGTVGGALSAYDRAVAAGNDFVVGPLSREEVDALFRRGTLQVPVLALNRGNVDPPPGNASFSLSPEDAGLAAADRLLQEGATRVLAVVGNSDSQRRSAEALRARLADAGVEVAAVVTTAVTDFVP</sequence>
<evidence type="ECO:0000313" key="2">
    <source>
        <dbReference type="EMBL" id="KGO97488.1"/>
    </source>
</evidence>
<evidence type="ECO:0000256" key="1">
    <source>
        <dbReference type="ARBA" id="ARBA00023136"/>
    </source>
</evidence>
<dbReference type="eggNOG" id="COG3107">
    <property type="taxonomic scope" value="Bacteria"/>
</dbReference>
<dbReference type="Gene3D" id="3.40.50.2300">
    <property type="match status" value="1"/>
</dbReference>
<keyword evidence="1" id="KW-0472">Membrane</keyword>
<dbReference type="SUPFAM" id="SSF53822">
    <property type="entry name" value="Periplasmic binding protein-like I"/>
    <property type="match status" value="1"/>
</dbReference>
<dbReference type="PANTHER" id="PTHR38038:SF1">
    <property type="entry name" value="PENICILLIN-BINDING PROTEIN ACTIVATOR LPOA"/>
    <property type="match status" value="1"/>
</dbReference>
<keyword evidence="2" id="KW-0449">Lipoprotein</keyword>
<dbReference type="RefSeq" id="WP_231553237.1">
    <property type="nucleotide sequence ID" value="NZ_AVBH01000388.1"/>
</dbReference>
<proteinExistence type="predicted"/>
<dbReference type="GO" id="GO:0030234">
    <property type="term" value="F:enzyme regulator activity"/>
    <property type="evidence" value="ECO:0007669"/>
    <property type="project" value="TreeGrafter"/>
</dbReference>
<organism evidence="2 3">
    <name type="scientific">Lysobacter defluvii IMMIB APB-9 = DSM 18482</name>
    <dbReference type="NCBI Taxonomy" id="1385515"/>
    <lineage>
        <taxon>Bacteria</taxon>
        <taxon>Pseudomonadati</taxon>
        <taxon>Pseudomonadota</taxon>
        <taxon>Gammaproteobacteria</taxon>
        <taxon>Lysobacterales</taxon>
        <taxon>Lysobacteraceae</taxon>
        <taxon>Novilysobacter</taxon>
    </lineage>
</organism>
<dbReference type="AlphaFoldDB" id="A0A0A0M3E4"/>
<dbReference type="EMBL" id="AVBH01000388">
    <property type="protein sequence ID" value="KGO97488.1"/>
    <property type="molecule type" value="Genomic_DNA"/>
</dbReference>
<dbReference type="GO" id="GO:0009252">
    <property type="term" value="P:peptidoglycan biosynthetic process"/>
    <property type="evidence" value="ECO:0007669"/>
    <property type="project" value="TreeGrafter"/>
</dbReference>
<dbReference type="InterPro" id="IPR028082">
    <property type="entry name" value="Peripla_BP_I"/>
</dbReference>
<evidence type="ECO:0000313" key="3">
    <source>
        <dbReference type="Proteomes" id="UP000030003"/>
    </source>
</evidence>
<feature type="non-terminal residue" evidence="2">
    <location>
        <position position="192"/>
    </location>
</feature>
<accession>A0A0A0M3E4</accession>
<gene>
    <name evidence="2" type="ORF">N791_10645</name>
</gene>
<reference evidence="2 3" key="1">
    <citation type="submission" date="2013-08" db="EMBL/GenBank/DDBJ databases">
        <title>Genomic analysis of Lysobacter defluvii.</title>
        <authorList>
            <person name="Wang Q."/>
            <person name="Wang G."/>
        </authorList>
    </citation>
    <scope>NUCLEOTIDE SEQUENCE [LARGE SCALE GENOMIC DNA]</scope>
    <source>
        <strain evidence="2 3">IMMIB APB-9</strain>
    </source>
</reference>
<protein>
    <submittedName>
        <fullName evidence="2">Lipoprotein</fullName>
    </submittedName>
</protein>
<name>A0A0A0M3E4_9GAMM</name>
<dbReference type="PANTHER" id="PTHR38038">
    <property type="entry name" value="PENICILLIN-BINDING PROTEIN ACTIVATOR LPOA"/>
    <property type="match status" value="1"/>
</dbReference>
<keyword evidence="3" id="KW-1185">Reference proteome</keyword>
<comment type="caution">
    <text evidence="2">The sequence shown here is derived from an EMBL/GenBank/DDBJ whole genome shotgun (WGS) entry which is preliminary data.</text>
</comment>
<dbReference type="InterPro" id="IPR007443">
    <property type="entry name" value="LpoA"/>
</dbReference>